<evidence type="ECO:0000256" key="2">
    <source>
        <dbReference type="SAM" id="SignalP"/>
    </source>
</evidence>
<reference evidence="4 5" key="1">
    <citation type="submission" date="2019-06" db="EMBL/GenBank/DDBJ databases">
        <title>Enrichment of Autotrophic Halophilic Microorganisms from Red Sea Brine Pool Using Microbial Electrosynthesis System.</title>
        <authorList>
            <person name="Alqahtani M.F."/>
            <person name="Bajracharya S."/>
            <person name="Katuri K.P."/>
            <person name="Ali M."/>
            <person name="Saikaly P.E."/>
        </authorList>
    </citation>
    <scope>NUCLEOTIDE SEQUENCE [LARGE SCALE GENOMIC DNA]</scope>
    <source>
        <strain evidence="4">MES6</strain>
    </source>
</reference>
<dbReference type="Gene3D" id="1.10.101.10">
    <property type="entry name" value="PGBD-like superfamily/PGBD"/>
    <property type="match status" value="1"/>
</dbReference>
<dbReference type="InterPro" id="IPR036366">
    <property type="entry name" value="PGBDSf"/>
</dbReference>
<keyword evidence="2" id="KW-0732">Signal</keyword>
<evidence type="ECO:0000313" key="4">
    <source>
        <dbReference type="EMBL" id="MTJ04281.1"/>
    </source>
</evidence>
<gene>
    <name evidence="4" type="ORF">FH759_06250</name>
</gene>
<dbReference type="RefSeq" id="WP_273248879.1">
    <property type="nucleotide sequence ID" value="NZ_VENJ01000006.1"/>
</dbReference>
<accession>A0A7C9M8H5</accession>
<dbReference type="SUPFAM" id="SSF47090">
    <property type="entry name" value="PGBD-like"/>
    <property type="match status" value="1"/>
</dbReference>
<sequence>MFSNPLKAAVIAGVAFGAPAAPAAADSLGSGLIGGIIGGVIVNEATKNKRKRVYRSNAYSAQRQANRETQTALNYFSFPAGTPDGVIGSRTRAAVRQYQAYMGFPVTGELTSYQRDLLVSSHNRAQAGGPQVVKAMNSSKGVRGLLKTWQGEAGGTRSASYGGMPPEVSDAVDEIAASSDPSPEQLLQRSGFVQLADLNGDGKTDYVLDTSVTGSSFWCGASNCSVMVFASTPDGYKRNDFLTYEAKPAMFNCHQGVCRMNESVPKMASDTPDDAAPDAASEPQTQMASTGGGGESSGGISALPMASGSAKTEASLASRCSKVSLLTNSNGGFVTQANMTDPEMAMSEQFCLSRSYAISTGEDMVRNVQGLTQAQVDQQCDSFGPAMAPYVAKLGQSSAEVRGQVQKFVLDADMTVEQLQGTAKVCLFSGYRRDKMDVALGSAMLLVGVGQKPYAELVGHHLSQGFGVETNLERAREWYSFAVNALEGGAEPVIAPGQPERVGLLKAATLALGDTAQNDGMPKPEAASLPSFSVD</sequence>
<protein>
    <submittedName>
        <fullName evidence="4">Peptidoglycan-binding protein</fullName>
    </submittedName>
</protein>
<evidence type="ECO:0000256" key="1">
    <source>
        <dbReference type="SAM" id="MobiDB-lite"/>
    </source>
</evidence>
<name>A0A7C9M8H5_9RHOB</name>
<feature type="region of interest" description="Disordered" evidence="1">
    <location>
        <begin position="515"/>
        <end position="535"/>
    </location>
</feature>
<feature type="signal peptide" evidence="2">
    <location>
        <begin position="1"/>
        <end position="23"/>
    </location>
</feature>
<comment type="caution">
    <text evidence="4">The sequence shown here is derived from an EMBL/GenBank/DDBJ whole genome shotgun (WGS) entry which is preliminary data.</text>
</comment>
<proteinExistence type="predicted"/>
<feature type="chain" id="PRO_5028801891" evidence="2">
    <location>
        <begin position="24"/>
        <end position="535"/>
    </location>
</feature>
<dbReference type="Pfam" id="PF01471">
    <property type="entry name" value="PG_binding_1"/>
    <property type="match status" value="1"/>
</dbReference>
<dbReference type="InterPro" id="IPR002477">
    <property type="entry name" value="Peptidoglycan-bd-like"/>
</dbReference>
<evidence type="ECO:0000313" key="5">
    <source>
        <dbReference type="Proteomes" id="UP000483078"/>
    </source>
</evidence>
<organism evidence="4 5">
    <name type="scientific">Sediminimonas qiaohouensis</name>
    <dbReference type="NCBI Taxonomy" id="552061"/>
    <lineage>
        <taxon>Bacteria</taxon>
        <taxon>Pseudomonadati</taxon>
        <taxon>Pseudomonadota</taxon>
        <taxon>Alphaproteobacteria</taxon>
        <taxon>Rhodobacterales</taxon>
        <taxon>Roseobacteraceae</taxon>
        <taxon>Sediminimonas</taxon>
    </lineage>
</organism>
<dbReference type="AlphaFoldDB" id="A0A7C9M8H5"/>
<feature type="domain" description="Peptidoglycan binding-like" evidence="3">
    <location>
        <begin position="67"/>
        <end position="112"/>
    </location>
</feature>
<evidence type="ECO:0000259" key="3">
    <source>
        <dbReference type="Pfam" id="PF01471"/>
    </source>
</evidence>
<dbReference type="InterPro" id="IPR036365">
    <property type="entry name" value="PGBD-like_sf"/>
</dbReference>
<dbReference type="EMBL" id="VENJ01000006">
    <property type="protein sequence ID" value="MTJ04281.1"/>
    <property type="molecule type" value="Genomic_DNA"/>
</dbReference>
<feature type="region of interest" description="Disordered" evidence="1">
    <location>
        <begin position="264"/>
        <end position="305"/>
    </location>
</feature>
<dbReference type="Proteomes" id="UP000483078">
    <property type="component" value="Unassembled WGS sequence"/>
</dbReference>